<dbReference type="Proteomes" id="UP000799772">
    <property type="component" value="Unassembled WGS sequence"/>
</dbReference>
<organism evidence="10 11">
    <name type="scientific">Rhizodiscina lignyota</name>
    <dbReference type="NCBI Taxonomy" id="1504668"/>
    <lineage>
        <taxon>Eukaryota</taxon>
        <taxon>Fungi</taxon>
        <taxon>Dikarya</taxon>
        <taxon>Ascomycota</taxon>
        <taxon>Pezizomycotina</taxon>
        <taxon>Dothideomycetes</taxon>
        <taxon>Pleosporomycetidae</taxon>
        <taxon>Aulographales</taxon>
        <taxon>Rhizodiscinaceae</taxon>
        <taxon>Rhizodiscina</taxon>
    </lineage>
</organism>
<evidence type="ECO:0000313" key="10">
    <source>
        <dbReference type="EMBL" id="KAF2098418.1"/>
    </source>
</evidence>
<evidence type="ECO:0000256" key="7">
    <source>
        <dbReference type="ARBA" id="ARBA00023288"/>
    </source>
</evidence>
<protein>
    <recommendedName>
        <fullName evidence="9">Copper acquisition factor BIM1-like domain-containing protein</fullName>
    </recommendedName>
</protein>
<sequence length="227" mass="23021">MQVAVVILLFTLSCSVSAHFQLMYPEWRADSFTTPGALQWIWPCANINTTSGTNRTLWPTKGGSLMLNDSHPDALTFVNLGLGNEVTSFNVSLLSHFNQTGNGTLCLQSLGGEALAELAPANGMNASIQVVTINPEGNALYNCADITFSDDASLLSTGPGGSCHNATGVSGMYIGNLATTSTNGSDASTTSESASSSSSAGAGGAVHAPAAAALMIGVVGIGAFVGL</sequence>
<keyword evidence="11" id="KW-1185">Reference proteome</keyword>
<keyword evidence="4 8" id="KW-0732">Signal</keyword>
<name>A0A9P4IE98_9PEZI</name>
<evidence type="ECO:0000259" key="9">
    <source>
        <dbReference type="Pfam" id="PF20238"/>
    </source>
</evidence>
<keyword evidence="5" id="KW-0472">Membrane</keyword>
<evidence type="ECO:0000256" key="1">
    <source>
        <dbReference type="ARBA" id="ARBA00004609"/>
    </source>
</evidence>
<dbReference type="PANTHER" id="PTHR34992:SF2">
    <property type="entry name" value="COPPER ACQUISITION FACTOR BIM1-LIKE DOMAIN-CONTAINING PROTEIN"/>
    <property type="match status" value="1"/>
</dbReference>
<gene>
    <name evidence="10" type="ORF">NA57DRAFT_66719</name>
</gene>
<keyword evidence="2" id="KW-1003">Cell membrane</keyword>
<dbReference type="EMBL" id="ML978127">
    <property type="protein sequence ID" value="KAF2098418.1"/>
    <property type="molecule type" value="Genomic_DNA"/>
</dbReference>
<dbReference type="PANTHER" id="PTHR34992">
    <property type="entry name" value="HYPHAL ANASTAMOSIS-7 PROTEIN"/>
    <property type="match status" value="1"/>
</dbReference>
<feature type="chain" id="PRO_5040140174" description="Copper acquisition factor BIM1-like domain-containing protein" evidence="8">
    <location>
        <begin position="19"/>
        <end position="227"/>
    </location>
</feature>
<accession>A0A9P4IE98</accession>
<evidence type="ECO:0000256" key="6">
    <source>
        <dbReference type="ARBA" id="ARBA00023180"/>
    </source>
</evidence>
<dbReference type="OrthoDB" id="5333578at2759"/>
<evidence type="ECO:0000256" key="2">
    <source>
        <dbReference type="ARBA" id="ARBA00022475"/>
    </source>
</evidence>
<evidence type="ECO:0000256" key="4">
    <source>
        <dbReference type="ARBA" id="ARBA00022729"/>
    </source>
</evidence>
<dbReference type="GO" id="GO:0098552">
    <property type="term" value="C:side of membrane"/>
    <property type="evidence" value="ECO:0007669"/>
    <property type="project" value="UniProtKB-KW"/>
</dbReference>
<comment type="caution">
    <text evidence="10">The sequence shown here is derived from an EMBL/GenBank/DDBJ whole genome shotgun (WGS) entry which is preliminary data.</text>
</comment>
<feature type="signal peptide" evidence="8">
    <location>
        <begin position="1"/>
        <end position="18"/>
    </location>
</feature>
<evidence type="ECO:0000256" key="8">
    <source>
        <dbReference type="SAM" id="SignalP"/>
    </source>
</evidence>
<feature type="domain" description="Copper acquisition factor BIM1-like" evidence="9">
    <location>
        <begin position="17"/>
        <end position="168"/>
    </location>
</feature>
<dbReference type="CDD" id="cd21176">
    <property type="entry name" value="LPMO_auxiliary-like"/>
    <property type="match status" value="1"/>
</dbReference>
<evidence type="ECO:0000256" key="3">
    <source>
        <dbReference type="ARBA" id="ARBA00022622"/>
    </source>
</evidence>
<keyword evidence="6" id="KW-0325">Glycoprotein</keyword>
<dbReference type="GO" id="GO:0005886">
    <property type="term" value="C:plasma membrane"/>
    <property type="evidence" value="ECO:0007669"/>
    <property type="project" value="UniProtKB-SubCell"/>
</dbReference>
<dbReference type="Pfam" id="PF20238">
    <property type="entry name" value="BIM1-like_dom"/>
    <property type="match status" value="1"/>
</dbReference>
<evidence type="ECO:0000256" key="5">
    <source>
        <dbReference type="ARBA" id="ARBA00023136"/>
    </source>
</evidence>
<dbReference type="InterPro" id="IPR046936">
    <property type="entry name" value="BIM1-like"/>
</dbReference>
<proteinExistence type="predicted"/>
<dbReference type="InterPro" id="IPR046530">
    <property type="entry name" value="BIM1-like_dom"/>
</dbReference>
<keyword evidence="3" id="KW-0336">GPI-anchor</keyword>
<evidence type="ECO:0000313" key="11">
    <source>
        <dbReference type="Proteomes" id="UP000799772"/>
    </source>
</evidence>
<reference evidence="10" key="1">
    <citation type="journal article" date="2020" name="Stud. Mycol.">
        <title>101 Dothideomycetes genomes: a test case for predicting lifestyles and emergence of pathogens.</title>
        <authorList>
            <person name="Haridas S."/>
            <person name="Albert R."/>
            <person name="Binder M."/>
            <person name="Bloem J."/>
            <person name="Labutti K."/>
            <person name="Salamov A."/>
            <person name="Andreopoulos B."/>
            <person name="Baker S."/>
            <person name="Barry K."/>
            <person name="Bills G."/>
            <person name="Bluhm B."/>
            <person name="Cannon C."/>
            <person name="Castanera R."/>
            <person name="Culley D."/>
            <person name="Daum C."/>
            <person name="Ezra D."/>
            <person name="Gonzalez J."/>
            <person name="Henrissat B."/>
            <person name="Kuo A."/>
            <person name="Liang C."/>
            <person name="Lipzen A."/>
            <person name="Lutzoni F."/>
            <person name="Magnuson J."/>
            <person name="Mondo S."/>
            <person name="Nolan M."/>
            <person name="Ohm R."/>
            <person name="Pangilinan J."/>
            <person name="Park H.-J."/>
            <person name="Ramirez L."/>
            <person name="Alfaro M."/>
            <person name="Sun H."/>
            <person name="Tritt A."/>
            <person name="Yoshinaga Y."/>
            <person name="Zwiers L.-H."/>
            <person name="Turgeon B."/>
            <person name="Goodwin S."/>
            <person name="Spatafora J."/>
            <person name="Crous P."/>
            <person name="Grigoriev I."/>
        </authorList>
    </citation>
    <scope>NUCLEOTIDE SEQUENCE</scope>
    <source>
        <strain evidence="10">CBS 133067</strain>
    </source>
</reference>
<comment type="subcellular location">
    <subcellularLocation>
        <location evidence="1">Cell membrane</location>
        <topology evidence="1">Lipid-anchor</topology>
        <topology evidence="1">GPI-anchor</topology>
    </subcellularLocation>
</comment>
<keyword evidence="7" id="KW-0449">Lipoprotein</keyword>
<dbReference type="AlphaFoldDB" id="A0A9P4IE98"/>